<comment type="caution">
    <text evidence="2">The sequence shown here is derived from an EMBL/GenBank/DDBJ whole genome shotgun (WGS) entry which is preliminary data.</text>
</comment>
<organism evidence="2 3">
    <name type="scientific">Daldinia eschscholtzii</name>
    <dbReference type="NCBI Taxonomy" id="292717"/>
    <lineage>
        <taxon>Eukaryota</taxon>
        <taxon>Fungi</taxon>
        <taxon>Dikarya</taxon>
        <taxon>Ascomycota</taxon>
        <taxon>Pezizomycotina</taxon>
        <taxon>Sordariomycetes</taxon>
        <taxon>Xylariomycetidae</taxon>
        <taxon>Xylariales</taxon>
        <taxon>Hypoxylaceae</taxon>
        <taxon>Daldinia</taxon>
    </lineage>
</organism>
<dbReference type="EMBL" id="JBANMG010000004">
    <property type="protein sequence ID" value="KAK6954647.1"/>
    <property type="molecule type" value="Genomic_DNA"/>
</dbReference>
<reference evidence="2 3" key="1">
    <citation type="journal article" date="2024" name="Front Chem Biol">
        <title>Unveiling the potential of Daldinia eschscholtzii MFLUCC 19-0629 through bioactivity and bioinformatics studies for enhanced sustainable agriculture production.</title>
        <authorList>
            <person name="Brooks S."/>
            <person name="Weaver J.A."/>
            <person name="Klomchit A."/>
            <person name="Alharthi S.A."/>
            <person name="Onlamun T."/>
            <person name="Nurani R."/>
            <person name="Vong T.K."/>
            <person name="Alberti F."/>
            <person name="Greco C."/>
        </authorList>
    </citation>
    <scope>NUCLEOTIDE SEQUENCE [LARGE SCALE GENOMIC DNA]</scope>
    <source>
        <strain evidence="2">MFLUCC 19-0629</strain>
    </source>
</reference>
<keyword evidence="3" id="KW-1185">Reference proteome</keyword>
<evidence type="ECO:0000313" key="3">
    <source>
        <dbReference type="Proteomes" id="UP001369815"/>
    </source>
</evidence>
<feature type="signal peptide" evidence="1">
    <location>
        <begin position="1"/>
        <end position="17"/>
    </location>
</feature>
<keyword evidence="1" id="KW-0732">Signal</keyword>
<proteinExistence type="predicted"/>
<feature type="chain" id="PRO_5044016630" evidence="1">
    <location>
        <begin position="18"/>
        <end position="292"/>
    </location>
</feature>
<evidence type="ECO:0000313" key="2">
    <source>
        <dbReference type="EMBL" id="KAK6954647.1"/>
    </source>
</evidence>
<dbReference type="Proteomes" id="UP001369815">
    <property type="component" value="Unassembled WGS sequence"/>
</dbReference>
<sequence>MTYTLVLHIVILSLIQAASPFQHILPLSQDSCVSQDFPNQHAQQYPTLVSGNLNGTTLIVPIPLDTARQAIPNGYRIIEEAYRTLLPTFPDGMYPMMAQILHDHDLQLPSYNASLPDFSRASLEFPFLDIFGGGHTSFRWAATFMISAENDIAIEGARGYGADVYPSTFDPPCDSYRTLLSGTTYARGWSNNGARSRFMAIETVLSWENVPYPIDFIKNVTNQPVFANTQACDHYMRLFNTTLSSFAEPVVGSVSANLEPFSQPQKWSDVYGWRLATPFLEPPVLSECQATA</sequence>
<accession>A0AAX6MQH0</accession>
<name>A0AAX6MQH0_9PEZI</name>
<protein>
    <submittedName>
        <fullName evidence="2">Uncharacterized protein</fullName>
    </submittedName>
</protein>
<evidence type="ECO:0000256" key="1">
    <source>
        <dbReference type="SAM" id="SignalP"/>
    </source>
</evidence>
<gene>
    <name evidence="2" type="ORF">Daesc_004614</name>
</gene>
<dbReference type="AlphaFoldDB" id="A0AAX6MQH0"/>